<dbReference type="FunFam" id="2.60.40.60:FF:000252">
    <property type="entry name" value="Cadherin related family member 2"/>
    <property type="match status" value="1"/>
</dbReference>
<feature type="domain" description="Cadherin" evidence="14">
    <location>
        <begin position="124"/>
        <end position="238"/>
    </location>
</feature>
<evidence type="ECO:0000256" key="7">
    <source>
        <dbReference type="ARBA" id="ARBA00022837"/>
    </source>
</evidence>
<feature type="signal peptide" evidence="13">
    <location>
        <begin position="1"/>
        <end position="19"/>
    </location>
</feature>
<feature type="non-terminal residue" evidence="15">
    <location>
        <position position="1"/>
    </location>
</feature>
<dbReference type="PANTHER" id="PTHR24026:SF133">
    <property type="entry name" value="CADHERIN-RELATED FAMILY MEMBER 2"/>
    <property type="match status" value="1"/>
</dbReference>
<evidence type="ECO:0000256" key="4">
    <source>
        <dbReference type="ARBA" id="ARBA00022692"/>
    </source>
</evidence>
<keyword evidence="5 13" id="KW-0732">Signal</keyword>
<evidence type="ECO:0000256" key="1">
    <source>
        <dbReference type="ARBA" id="ARBA00004251"/>
    </source>
</evidence>
<evidence type="ECO:0000256" key="2">
    <source>
        <dbReference type="ARBA" id="ARBA00022475"/>
    </source>
</evidence>
<feature type="domain" description="Cadherin" evidence="14">
    <location>
        <begin position="926"/>
        <end position="1047"/>
    </location>
</feature>
<evidence type="ECO:0000256" key="8">
    <source>
        <dbReference type="ARBA" id="ARBA00022889"/>
    </source>
</evidence>
<dbReference type="FunFam" id="2.60.40.60:FF:000094">
    <property type="entry name" value="protocadherin gamma-C4 isoform X2"/>
    <property type="match status" value="1"/>
</dbReference>
<evidence type="ECO:0000256" key="10">
    <source>
        <dbReference type="ARBA" id="ARBA00023136"/>
    </source>
</evidence>
<gene>
    <name evidence="15" type="primary">Cdhr2</name>
    <name evidence="15" type="ORF">PIPCHL_R00356</name>
</gene>
<keyword evidence="16" id="KW-1185">Reference proteome</keyword>
<keyword evidence="7 11" id="KW-0106">Calcium</keyword>
<dbReference type="InterPro" id="IPR015919">
    <property type="entry name" value="Cadherin-like_sf"/>
</dbReference>
<feature type="non-terminal residue" evidence="15">
    <location>
        <position position="1299"/>
    </location>
</feature>
<accession>A0A7L0IQC1</accession>
<keyword evidence="10 12" id="KW-0472">Membrane</keyword>
<feature type="domain" description="Cadherin" evidence="14">
    <location>
        <begin position="689"/>
        <end position="806"/>
    </location>
</feature>
<dbReference type="FunFam" id="2.60.40.60:FF:000098">
    <property type="entry name" value="cadherin-23 isoform X1"/>
    <property type="match status" value="1"/>
</dbReference>
<dbReference type="PROSITE" id="PS50268">
    <property type="entry name" value="CADHERIN_2"/>
    <property type="match status" value="9"/>
</dbReference>
<keyword evidence="4 12" id="KW-0812">Transmembrane</keyword>
<comment type="subcellular location">
    <subcellularLocation>
        <location evidence="1">Cell membrane</location>
        <topology evidence="1">Single-pass type I membrane protein</topology>
    </subcellularLocation>
</comment>
<feature type="chain" id="PRO_5029853350" evidence="13">
    <location>
        <begin position="20"/>
        <end position="1299"/>
    </location>
</feature>
<proteinExistence type="predicted"/>
<feature type="domain" description="Cadherin" evidence="14">
    <location>
        <begin position="808"/>
        <end position="924"/>
    </location>
</feature>
<protein>
    <submittedName>
        <fullName evidence="15">CDHR2 protein</fullName>
    </submittedName>
</protein>
<evidence type="ECO:0000256" key="12">
    <source>
        <dbReference type="SAM" id="Phobius"/>
    </source>
</evidence>
<evidence type="ECO:0000256" key="3">
    <source>
        <dbReference type="ARBA" id="ARBA00022553"/>
    </source>
</evidence>
<feature type="domain" description="Cadherin" evidence="14">
    <location>
        <begin position="361"/>
        <end position="475"/>
    </location>
</feature>
<keyword evidence="2" id="KW-1003">Cell membrane</keyword>
<feature type="domain" description="Cadherin" evidence="14">
    <location>
        <begin position="476"/>
        <end position="581"/>
    </location>
</feature>
<dbReference type="Proteomes" id="UP000520962">
    <property type="component" value="Unassembled WGS sequence"/>
</dbReference>
<evidence type="ECO:0000256" key="13">
    <source>
        <dbReference type="SAM" id="SignalP"/>
    </source>
</evidence>
<dbReference type="SMART" id="SM00112">
    <property type="entry name" value="CA"/>
    <property type="match status" value="9"/>
</dbReference>
<dbReference type="InterPro" id="IPR020894">
    <property type="entry name" value="Cadherin_CS"/>
</dbReference>
<dbReference type="SUPFAM" id="SSF49313">
    <property type="entry name" value="Cadherin-like"/>
    <property type="match status" value="9"/>
</dbReference>
<feature type="domain" description="Cadherin" evidence="14">
    <location>
        <begin position="581"/>
        <end position="688"/>
    </location>
</feature>
<evidence type="ECO:0000256" key="5">
    <source>
        <dbReference type="ARBA" id="ARBA00022729"/>
    </source>
</evidence>
<dbReference type="PANTHER" id="PTHR24026">
    <property type="entry name" value="FAT ATYPICAL CADHERIN-RELATED"/>
    <property type="match status" value="1"/>
</dbReference>
<keyword evidence="3" id="KW-0597">Phosphoprotein</keyword>
<evidence type="ECO:0000256" key="9">
    <source>
        <dbReference type="ARBA" id="ARBA00022989"/>
    </source>
</evidence>
<keyword evidence="8" id="KW-0130">Cell adhesion</keyword>
<dbReference type="PRINTS" id="PR00205">
    <property type="entry name" value="CADHERIN"/>
</dbReference>
<name>A0A7L0IQC1_PIPCL</name>
<dbReference type="GO" id="GO:0005509">
    <property type="term" value="F:calcium ion binding"/>
    <property type="evidence" value="ECO:0007669"/>
    <property type="project" value="UniProtKB-UniRule"/>
</dbReference>
<feature type="domain" description="Cadherin" evidence="14">
    <location>
        <begin position="239"/>
        <end position="347"/>
    </location>
</feature>
<feature type="domain" description="Cadherin" evidence="14">
    <location>
        <begin position="32"/>
        <end position="123"/>
    </location>
</feature>
<dbReference type="FunFam" id="2.60.40.60:FF:000221">
    <property type="entry name" value="Cadherin related family member 2"/>
    <property type="match status" value="1"/>
</dbReference>
<dbReference type="GO" id="GO:0005886">
    <property type="term" value="C:plasma membrane"/>
    <property type="evidence" value="ECO:0007669"/>
    <property type="project" value="UniProtKB-SubCell"/>
</dbReference>
<dbReference type="InterPro" id="IPR002126">
    <property type="entry name" value="Cadherin-like_dom"/>
</dbReference>
<evidence type="ECO:0000256" key="6">
    <source>
        <dbReference type="ARBA" id="ARBA00022737"/>
    </source>
</evidence>
<evidence type="ECO:0000259" key="14">
    <source>
        <dbReference type="PROSITE" id="PS50268"/>
    </source>
</evidence>
<reference evidence="15 16" key="1">
    <citation type="submission" date="2019-09" db="EMBL/GenBank/DDBJ databases">
        <title>Bird 10,000 Genomes (B10K) Project - Family phase.</title>
        <authorList>
            <person name="Zhang G."/>
        </authorList>
    </citation>
    <scope>NUCLEOTIDE SEQUENCE [LARGE SCALE GENOMIC DNA]</scope>
    <source>
        <strain evidence="15">B10K-DU-007-02</strain>
        <tissue evidence="15">Mixed tissue sample</tissue>
    </source>
</reference>
<dbReference type="GO" id="GO:0007156">
    <property type="term" value="P:homophilic cell adhesion via plasma membrane adhesion molecules"/>
    <property type="evidence" value="ECO:0007669"/>
    <property type="project" value="InterPro"/>
</dbReference>
<evidence type="ECO:0000256" key="11">
    <source>
        <dbReference type="PROSITE-ProRule" id="PRU00043"/>
    </source>
</evidence>
<feature type="transmembrane region" description="Helical" evidence="12">
    <location>
        <begin position="1148"/>
        <end position="1172"/>
    </location>
</feature>
<dbReference type="PROSITE" id="PS00232">
    <property type="entry name" value="CADHERIN_1"/>
    <property type="match status" value="4"/>
</dbReference>
<dbReference type="Pfam" id="PF00028">
    <property type="entry name" value="Cadherin"/>
    <property type="match status" value="6"/>
</dbReference>
<dbReference type="Gene3D" id="2.60.40.60">
    <property type="entry name" value="Cadherins"/>
    <property type="match status" value="9"/>
</dbReference>
<dbReference type="CDD" id="cd11304">
    <property type="entry name" value="Cadherin_repeat"/>
    <property type="match status" value="9"/>
</dbReference>
<dbReference type="FunFam" id="2.60.40.60:FF:000168">
    <property type="entry name" value="Cadherin-related family member 2"/>
    <property type="match status" value="1"/>
</dbReference>
<organism evidence="15 16">
    <name type="scientific">Piprites chloris</name>
    <name type="common">Wing-barred manakin</name>
    <dbReference type="NCBI Taxonomy" id="114369"/>
    <lineage>
        <taxon>Eukaryota</taxon>
        <taxon>Metazoa</taxon>
        <taxon>Chordata</taxon>
        <taxon>Craniata</taxon>
        <taxon>Vertebrata</taxon>
        <taxon>Euteleostomi</taxon>
        <taxon>Archelosauria</taxon>
        <taxon>Archosauria</taxon>
        <taxon>Dinosauria</taxon>
        <taxon>Saurischia</taxon>
        <taxon>Theropoda</taxon>
        <taxon>Coelurosauria</taxon>
        <taxon>Aves</taxon>
        <taxon>Neognathae</taxon>
        <taxon>Neoaves</taxon>
        <taxon>Telluraves</taxon>
        <taxon>Australaves</taxon>
        <taxon>Passeriformes</taxon>
        <taxon>Pipridae</taxon>
        <taxon>Piprites</taxon>
    </lineage>
</organism>
<sequence length="1299" mass="141281">RMAWHSLVLLPFLLATVSGNTVPIFNMSLVYLPEDLELGQFAFQLKAYDLDKDDILTYGIKGTDSFYFSVDPNSGNVTLRNSLDRELQARLTITATVSDGVNNEVSRTLPIIVEDRNDNAPVFWNMPYNAFIPENLTLHSIIYNVFANDSDTGNASRVSYSIEEVIPDSTKNRQLFYILPNGSVVLNGSLDYAKSTFYQIKICAEDGGGLLHNNWTIQRSLTYLSLTIEDVPNLDPRFLNEPYSGSVPENCPLGTSVLAVTALDRDTGVNDEIFYSITNSSAPFAISATTGTITVSKPLDREQLPSEEVLLEVMAREKNLDIDGKVAQSRTLVTVTVTDINDNKPQFYNCSLSSCDFSASAQDSFRGSIIEHSSTRLPVSSLSIVAHDPDKGINSSFKLSLQGPNASAFSVSPEMILGTGEVQLLVYNPSLVDYEISHIMVVQIIANDTGNPTNCCSVATVTIDLIDSNDHIPEFPQSTYNLSVMEHSPEGTIISSNITAYDPDSGVWGQITYQLLPDSILKIFMVDTMTGALLVKDRNLLDWETRSVYYATLQARDGGGQVGTTVLEITVLDSNDMAPVIIGSYFISVEEGQNISTQIQAIDNDEPGNLNSKLGFKILPGLFSNNFTIDADTGKMQSKEPLDREAVEDERGRMVVTVEVHDHGEPQQSTLVNVTITVGDLNDNVPMFLNQSYEFSVFEDSPGSSVGEVNATDADKTEINSRISFLLQRTSGSSNFLIRSSRLGPGNYSGDLSVDSDVPLDYDTLQQKFFSLEVVAENTAADNVGDKANILVVVHILDVNDESPTILPDSLQGVTVTENGTQQGVVHTLNASDPDTNHSLVFEGLAVTCFKGDSSAGDVCGDWFVLAHNGSLVVNSSDIDYEVCDRVLLTLRAEDLYTEKGNRYSQNETLRILIADVNDNTPVFQAISETFVVVPEISPVDLQVATVKATDADSGLGGTITFSIVSVVLLEDNGVSRPFGNLFRVVPTLDQGVYIGSILVASNLDESLKGQYQVTVEAQDGEAPVHSAQTVLNIFTVDNSYRVRLQFMSTVEEVQSNSESIKLALTTVTKAAVYVVAIRTVEDARDTKVKAKSVMEAYFVYSNGTALDVNQLITLIQSDPLGLAELVKLGLAIIGPGEVTKPTRDTELISIIAGLAAFLLIFILIMTLILVLTTRSYKRKLSAMKALKVATTFNPAAAQQGAGIPGTNQYNAEGANPILNRPLDPSHDLGFHEDSISVTSMNSLDENTVNAPADDDFEVKQVKVRPTDPTDKEVLVAALNLKEPTKTVYINTAFTTTDL</sequence>
<keyword evidence="9 12" id="KW-1133">Transmembrane helix</keyword>
<keyword evidence="6" id="KW-0677">Repeat</keyword>
<evidence type="ECO:0000313" key="16">
    <source>
        <dbReference type="Proteomes" id="UP000520962"/>
    </source>
</evidence>
<comment type="caution">
    <text evidence="15">The sequence shown here is derived from an EMBL/GenBank/DDBJ whole genome shotgun (WGS) entry which is preliminary data.</text>
</comment>
<dbReference type="EMBL" id="VXAH01000104">
    <property type="protein sequence ID" value="NXK34461.1"/>
    <property type="molecule type" value="Genomic_DNA"/>
</dbReference>
<evidence type="ECO:0000313" key="15">
    <source>
        <dbReference type="EMBL" id="NXK34461.1"/>
    </source>
</evidence>